<sequence length="101" mass="11638">MNANIVAQFKLEICFQLTNRSFFLCGEIVSGKLSYGQFLDLTPIGIPKQIQIEEIEFIRKNKNGEVKEITALGTRELNDKEKEYLKQISEFDTPLNILKQL</sequence>
<gene>
    <name evidence="1" type="ordered locus">Fluta_0868</name>
</gene>
<reference evidence="2" key="2">
    <citation type="submission" date="2011-02" db="EMBL/GenBank/DDBJ databases">
        <title>The complete genome of Fluviicola taffensis DSM 16823.</title>
        <authorList>
            <consortium name="US DOE Joint Genome Institute (JGI-PGF)"/>
            <person name="Lucas S."/>
            <person name="Copeland A."/>
            <person name="Lapidus A."/>
            <person name="Bruce D."/>
            <person name="Goodwin L."/>
            <person name="Pitluck S."/>
            <person name="Kyrpides N."/>
            <person name="Mavromatis K."/>
            <person name="Ivanova N."/>
            <person name="Mikhailova N."/>
            <person name="Pagani I."/>
            <person name="Chertkov O."/>
            <person name="Detter J.C."/>
            <person name="Han C."/>
            <person name="Tapia R."/>
            <person name="Land M."/>
            <person name="Hauser L."/>
            <person name="Markowitz V."/>
            <person name="Cheng J.-F."/>
            <person name="Hugenholtz P."/>
            <person name="Woyke T."/>
            <person name="Wu D."/>
            <person name="Tindall B."/>
            <person name="Pomrenke H.G."/>
            <person name="Brambilla E."/>
            <person name="Klenk H.-P."/>
            <person name="Eisen J.A."/>
        </authorList>
    </citation>
    <scope>NUCLEOTIDE SEQUENCE [LARGE SCALE GENOMIC DNA]</scope>
    <source>
        <strain evidence="2">DSM 16823 / RW262 / RW262</strain>
    </source>
</reference>
<dbReference type="HOGENOM" id="CLU_2287391_0_0_10"/>
<evidence type="ECO:0000313" key="1">
    <source>
        <dbReference type="EMBL" id="AEA42869.1"/>
    </source>
</evidence>
<reference evidence="1 2" key="1">
    <citation type="journal article" date="2011" name="Stand. Genomic Sci.">
        <title>Complete genome sequence of the gliding freshwater bacterium Fluviicola taffensis type strain (RW262).</title>
        <authorList>
            <person name="Woyke T."/>
            <person name="Chertkov O."/>
            <person name="Lapidus A."/>
            <person name="Nolan M."/>
            <person name="Lucas S."/>
            <person name="Del Rio T.G."/>
            <person name="Tice H."/>
            <person name="Cheng J.F."/>
            <person name="Tapia R."/>
            <person name="Han C."/>
            <person name="Goodwin L."/>
            <person name="Pitluck S."/>
            <person name="Liolios K."/>
            <person name="Pagani I."/>
            <person name="Ivanova N."/>
            <person name="Huntemann M."/>
            <person name="Mavromatis K."/>
            <person name="Mikhailova N."/>
            <person name="Pati A."/>
            <person name="Chen A."/>
            <person name="Palaniappan K."/>
            <person name="Land M."/>
            <person name="Hauser L."/>
            <person name="Brambilla E.M."/>
            <person name="Rohde M."/>
            <person name="Mwirichia R."/>
            <person name="Sikorski J."/>
            <person name="Tindall B.J."/>
            <person name="Goker M."/>
            <person name="Bristow J."/>
            <person name="Eisen J.A."/>
            <person name="Markowitz V."/>
            <person name="Hugenholtz P."/>
            <person name="Klenk H.P."/>
            <person name="Kyrpides N.C."/>
        </authorList>
    </citation>
    <scope>NUCLEOTIDE SEQUENCE [LARGE SCALE GENOMIC DNA]</scope>
    <source>
        <strain evidence="2">DSM 16823 / RW262 / RW262</strain>
    </source>
</reference>
<dbReference type="OrthoDB" id="275225at2"/>
<name>F2IJI1_FLUTR</name>
<organism evidence="1 2">
    <name type="scientific">Fluviicola taffensis (strain DSM 16823 / NCIMB 13979 / RW262)</name>
    <dbReference type="NCBI Taxonomy" id="755732"/>
    <lineage>
        <taxon>Bacteria</taxon>
        <taxon>Pseudomonadati</taxon>
        <taxon>Bacteroidota</taxon>
        <taxon>Flavobacteriia</taxon>
        <taxon>Flavobacteriales</taxon>
        <taxon>Crocinitomicaceae</taxon>
        <taxon>Fluviicola</taxon>
    </lineage>
</organism>
<proteinExistence type="predicted"/>
<dbReference type="STRING" id="755732.Fluta_0868"/>
<dbReference type="AlphaFoldDB" id="F2IJI1"/>
<dbReference type="RefSeq" id="WP_013685641.1">
    <property type="nucleotide sequence ID" value="NC_015321.1"/>
</dbReference>
<accession>F2IJI1</accession>
<evidence type="ECO:0000313" key="2">
    <source>
        <dbReference type="Proteomes" id="UP000007463"/>
    </source>
</evidence>
<dbReference type="EMBL" id="CP002542">
    <property type="protein sequence ID" value="AEA42869.1"/>
    <property type="molecule type" value="Genomic_DNA"/>
</dbReference>
<protein>
    <submittedName>
        <fullName evidence="1">Uncharacterized protein</fullName>
    </submittedName>
</protein>
<keyword evidence="2" id="KW-1185">Reference proteome</keyword>
<dbReference type="KEGG" id="fte:Fluta_0868"/>
<dbReference type="Proteomes" id="UP000007463">
    <property type="component" value="Chromosome"/>
</dbReference>